<dbReference type="SUPFAM" id="SSF56784">
    <property type="entry name" value="HAD-like"/>
    <property type="match status" value="1"/>
</dbReference>
<dbReference type="AlphaFoldDB" id="A0A7W5FS32"/>
<reference evidence="1 2" key="1">
    <citation type="submission" date="2020-08" db="EMBL/GenBank/DDBJ databases">
        <title>Genomic Encyclopedia of Type Strains, Phase III (KMG-III): the genomes of soil and plant-associated and newly described type strains.</title>
        <authorList>
            <person name="Whitman W."/>
        </authorList>
    </citation>
    <scope>NUCLEOTIDE SEQUENCE [LARGE SCALE GENOMIC DNA]</scope>
    <source>
        <strain evidence="1 2">CECT 5862</strain>
    </source>
</reference>
<dbReference type="InterPro" id="IPR023214">
    <property type="entry name" value="HAD_sf"/>
</dbReference>
<gene>
    <name evidence="1" type="ORF">FHS18_006752</name>
</gene>
<name>A0A7W5FS32_9BACL</name>
<sequence>MRVALIDWDNTTHQGYTIYGLADHLLSEGIVSIQLLHKFEQLKAAYAVGQISYYDYTEQTCAAFADQLAGTPLPRYQEAIRSFLPKNERALFPKVDALFEMLHRYDIAVYLVSGAPYDVLNCYRARFGIQGIFGFKLGKANGMLTGNVASNYGINKQSVLRQPWFNRPDNVHLISIGDAIADIPLLNNAIIPIIVGHEQLALRHPAQALRFSDVHWDLEQLESCLARIHSDSIQ</sequence>
<comment type="caution">
    <text evidence="1">The sequence shown here is derived from an EMBL/GenBank/DDBJ whole genome shotgun (WGS) entry which is preliminary data.</text>
</comment>
<dbReference type="InterPro" id="IPR036412">
    <property type="entry name" value="HAD-like_sf"/>
</dbReference>
<evidence type="ECO:0000313" key="2">
    <source>
        <dbReference type="Proteomes" id="UP000570361"/>
    </source>
</evidence>
<dbReference type="EMBL" id="JACHXK010000037">
    <property type="protein sequence ID" value="MBB3114614.1"/>
    <property type="molecule type" value="Genomic_DNA"/>
</dbReference>
<evidence type="ECO:0000313" key="1">
    <source>
        <dbReference type="EMBL" id="MBB3114614.1"/>
    </source>
</evidence>
<proteinExistence type="predicted"/>
<organism evidence="1 2">
    <name type="scientific">Paenibacillus phyllosphaerae</name>
    <dbReference type="NCBI Taxonomy" id="274593"/>
    <lineage>
        <taxon>Bacteria</taxon>
        <taxon>Bacillati</taxon>
        <taxon>Bacillota</taxon>
        <taxon>Bacilli</taxon>
        <taxon>Bacillales</taxon>
        <taxon>Paenibacillaceae</taxon>
        <taxon>Paenibacillus</taxon>
    </lineage>
</organism>
<accession>A0A7W5FS32</accession>
<keyword evidence="2" id="KW-1185">Reference proteome</keyword>
<dbReference type="Gene3D" id="3.40.50.1000">
    <property type="entry name" value="HAD superfamily/HAD-like"/>
    <property type="match status" value="1"/>
</dbReference>
<dbReference type="RefSeq" id="WP_183604646.1">
    <property type="nucleotide sequence ID" value="NZ_JACHXK010000037.1"/>
</dbReference>
<dbReference type="Proteomes" id="UP000570361">
    <property type="component" value="Unassembled WGS sequence"/>
</dbReference>
<protein>
    <submittedName>
        <fullName evidence="1">Phosphoserine phosphatase</fullName>
    </submittedName>
</protein>